<accession>A0A183NIS0</accession>
<dbReference type="EMBL" id="UZAL01002514">
    <property type="protein sequence ID" value="VDO83430.1"/>
    <property type="molecule type" value="Genomic_DNA"/>
</dbReference>
<sequence>MEDVRTKRGSDIDLDHNLVVAMMKLKPKKHWNAGETAVQRLNTAFLRDIKKLNKFKITLNNRFQALQDLLKDEQTNMEENWKEIKESLTSTCQELLGRKKHYHKQWISMKTFGKIQDIKNKNKNTAINNS</sequence>
<name>A0A183NIS0_9TREM</name>
<organism evidence="1 2">
    <name type="scientific">Schistosoma mattheei</name>
    <dbReference type="NCBI Taxonomy" id="31246"/>
    <lineage>
        <taxon>Eukaryota</taxon>
        <taxon>Metazoa</taxon>
        <taxon>Spiralia</taxon>
        <taxon>Lophotrochozoa</taxon>
        <taxon>Platyhelminthes</taxon>
        <taxon>Trematoda</taxon>
        <taxon>Digenea</taxon>
        <taxon>Strigeidida</taxon>
        <taxon>Schistosomatoidea</taxon>
        <taxon>Schistosomatidae</taxon>
        <taxon>Schistosoma</taxon>
    </lineage>
</organism>
<dbReference type="AlphaFoldDB" id="A0A183NIS0"/>
<evidence type="ECO:0000313" key="2">
    <source>
        <dbReference type="Proteomes" id="UP000269396"/>
    </source>
</evidence>
<keyword evidence="2" id="KW-1185">Reference proteome</keyword>
<evidence type="ECO:0000313" key="1">
    <source>
        <dbReference type="EMBL" id="VDO83430.1"/>
    </source>
</evidence>
<dbReference type="Proteomes" id="UP000269396">
    <property type="component" value="Unassembled WGS sequence"/>
</dbReference>
<protein>
    <submittedName>
        <fullName evidence="1">Uncharacterized protein</fullName>
    </submittedName>
</protein>
<gene>
    <name evidence="1" type="ORF">SMTD_LOCUS2006</name>
</gene>
<proteinExistence type="predicted"/>
<reference evidence="1 2" key="1">
    <citation type="submission" date="2018-11" db="EMBL/GenBank/DDBJ databases">
        <authorList>
            <consortium name="Pathogen Informatics"/>
        </authorList>
    </citation>
    <scope>NUCLEOTIDE SEQUENCE [LARGE SCALE GENOMIC DNA]</scope>
    <source>
        <strain>Denwood</strain>
        <strain evidence="2">Zambia</strain>
    </source>
</reference>